<dbReference type="Proteomes" id="UP000635606">
    <property type="component" value="Unassembled WGS sequence"/>
</dbReference>
<proteinExistence type="predicted"/>
<evidence type="ECO:0000313" key="1">
    <source>
        <dbReference type="EMBL" id="GIJ66270.1"/>
    </source>
</evidence>
<keyword evidence="2" id="KW-1185">Reference proteome</keyword>
<dbReference type="EMBL" id="BOPH01000017">
    <property type="protein sequence ID" value="GIJ66270.1"/>
    <property type="molecule type" value="Genomic_DNA"/>
</dbReference>
<sequence>MDLFDLAPFYVQPPAPLEPLTTGERRRQRHAEAAAGGFHPLYAALGLVLRLHPDAGPYAYPAAPGLRCGGCRFRRLVSGGARTYPKCLWPDPEVRPARGWPRLTHGPGTDIRASWPACVHHEPTPERGDP</sequence>
<dbReference type="RefSeq" id="WP_203926251.1">
    <property type="nucleotide sequence ID" value="NZ_BOPH01000017.1"/>
</dbReference>
<accession>A0A8J3ZQ77</accession>
<protein>
    <submittedName>
        <fullName evidence="1">Uncharacterized protein</fullName>
    </submittedName>
</protein>
<comment type="caution">
    <text evidence="1">The sequence shown here is derived from an EMBL/GenBank/DDBJ whole genome shotgun (WGS) entry which is preliminary data.</text>
</comment>
<name>A0A8J3ZQ77_9ACTN</name>
<organism evidence="1 2">
    <name type="scientific">Virgisporangium ochraceum</name>
    <dbReference type="NCBI Taxonomy" id="65505"/>
    <lineage>
        <taxon>Bacteria</taxon>
        <taxon>Bacillati</taxon>
        <taxon>Actinomycetota</taxon>
        <taxon>Actinomycetes</taxon>
        <taxon>Micromonosporales</taxon>
        <taxon>Micromonosporaceae</taxon>
        <taxon>Virgisporangium</taxon>
    </lineage>
</organism>
<gene>
    <name evidence="1" type="ORF">Voc01_011870</name>
</gene>
<evidence type="ECO:0000313" key="2">
    <source>
        <dbReference type="Proteomes" id="UP000635606"/>
    </source>
</evidence>
<reference evidence="1" key="1">
    <citation type="submission" date="2021-01" db="EMBL/GenBank/DDBJ databases">
        <title>Whole genome shotgun sequence of Virgisporangium ochraceum NBRC 16418.</title>
        <authorList>
            <person name="Komaki H."/>
            <person name="Tamura T."/>
        </authorList>
    </citation>
    <scope>NUCLEOTIDE SEQUENCE</scope>
    <source>
        <strain evidence="1">NBRC 16418</strain>
    </source>
</reference>
<dbReference type="AlphaFoldDB" id="A0A8J3ZQ77"/>